<reference evidence="1 2" key="1">
    <citation type="submission" date="2019-03" db="EMBL/GenBank/DDBJ databases">
        <title>Bacillus niacini sp. nov. a Nicotinate-Metabolizing Mesophile Isolated from Soil.</title>
        <authorList>
            <person name="Zhang G."/>
        </authorList>
    </citation>
    <scope>NUCLEOTIDE SEQUENCE [LARGE SCALE GENOMIC DNA]</scope>
    <source>
        <strain evidence="1 2">WN066</strain>
    </source>
</reference>
<gene>
    <name evidence="1" type="ORF">E2K98_24795</name>
</gene>
<protein>
    <submittedName>
        <fullName evidence="1">Uncharacterized protein</fullName>
    </submittedName>
</protein>
<accession>A0A4V6PMC4</accession>
<name>A0A4V6PMC4_9BACI</name>
<proteinExistence type="predicted"/>
<sequence>MNMQKRNQMDKTSIHQKYFRPSCLKALNLRFGWEFYSLFSEKPHDQIKLPSELTRTPEDTLLNYFSVLREAENMGGRSCGTVGQARTPFPIAYNFLSKEYQNKLSYDEYFNSFAGVGHTSLIKLCRVPDIKHGIRFFYEIETIEGSLDKRAEYFGYYYGFIQLVNEKDGYQISDLSKIEEDFLCAPYHGWSHDAEAVVEVKYGGWCKLIQKRYPTITNGYVKNIYFQGNDGADYCMIFFTLTNGTDVEIAQFRKVGNKEWKQVNMKPEEECLTEKTDDNF</sequence>
<comment type="caution">
    <text evidence="1">The sequence shown here is derived from an EMBL/GenBank/DDBJ whole genome shotgun (WGS) entry which is preliminary data.</text>
</comment>
<dbReference type="RefSeq" id="WP_133338968.1">
    <property type="nucleotide sequence ID" value="NZ_SMYO01000017.1"/>
</dbReference>
<organism evidence="1 2">
    <name type="scientific">Bacillus salipaludis</name>
    <dbReference type="NCBI Taxonomy" id="2547811"/>
    <lineage>
        <taxon>Bacteria</taxon>
        <taxon>Bacillati</taxon>
        <taxon>Bacillota</taxon>
        <taxon>Bacilli</taxon>
        <taxon>Bacillales</taxon>
        <taxon>Bacillaceae</taxon>
        <taxon>Bacillus</taxon>
    </lineage>
</organism>
<evidence type="ECO:0000313" key="2">
    <source>
        <dbReference type="Proteomes" id="UP000295132"/>
    </source>
</evidence>
<evidence type="ECO:0000313" key="1">
    <source>
        <dbReference type="EMBL" id="TDK58138.1"/>
    </source>
</evidence>
<dbReference type="EMBL" id="SMYO01000017">
    <property type="protein sequence ID" value="TDK58138.1"/>
    <property type="molecule type" value="Genomic_DNA"/>
</dbReference>
<dbReference type="Proteomes" id="UP000295132">
    <property type="component" value="Unassembled WGS sequence"/>
</dbReference>
<dbReference type="AlphaFoldDB" id="A0A4V6PMC4"/>